<evidence type="ECO:0000313" key="16">
    <source>
        <dbReference type="Proteomes" id="UP000243679"/>
    </source>
</evidence>
<dbReference type="PRINTS" id="PR00111">
    <property type="entry name" value="ABHYDROLASE"/>
</dbReference>
<evidence type="ECO:0000256" key="5">
    <source>
        <dbReference type="ARBA" id="ARBA00021843"/>
    </source>
</evidence>
<dbReference type="Proteomes" id="UP000243679">
    <property type="component" value="Chromosome"/>
</dbReference>
<dbReference type="PANTHER" id="PTHR43722:SF1">
    <property type="entry name" value="PROLINE IMINOPEPTIDASE"/>
    <property type="match status" value="1"/>
</dbReference>
<organism evidence="15 16">
    <name type="scientific">Candidatus Nitrosoglobus terrae</name>
    <dbReference type="NCBI Taxonomy" id="1630141"/>
    <lineage>
        <taxon>Bacteria</taxon>
        <taxon>Pseudomonadati</taxon>
        <taxon>Pseudomonadota</taxon>
        <taxon>Gammaproteobacteria</taxon>
        <taxon>Chromatiales</taxon>
        <taxon>Chromatiaceae</taxon>
        <taxon>Candidatus Nitrosoglobus</taxon>
    </lineage>
</organism>
<dbReference type="InterPro" id="IPR000073">
    <property type="entry name" value="AB_hydrolase_1"/>
</dbReference>
<comment type="similarity">
    <text evidence="3 11 13">Belongs to the peptidase S33 family.</text>
</comment>
<feature type="domain" description="AB hydrolase-1" evidence="14">
    <location>
        <begin position="38"/>
        <end position="291"/>
    </location>
</feature>
<dbReference type="AlphaFoldDB" id="A0A1Q2SLF7"/>
<keyword evidence="9 11" id="KW-0378">Hydrolase</keyword>
<accession>A0A1Q2SLF7</accession>
<dbReference type="PANTHER" id="PTHR43722">
    <property type="entry name" value="PROLINE IMINOPEPTIDASE"/>
    <property type="match status" value="1"/>
</dbReference>
<feature type="active site" evidence="12">
    <location>
        <position position="263"/>
    </location>
</feature>
<evidence type="ECO:0000256" key="2">
    <source>
        <dbReference type="ARBA" id="ARBA00004496"/>
    </source>
</evidence>
<evidence type="ECO:0000313" key="15">
    <source>
        <dbReference type="EMBL" id="BAW79939.1"/>
    </source>
</evidence>
<dbReference type="GO" id="GO:0004177">
    <property type="term" value="F:aminopeptidase activity"/>
    <property type="evidence" value="ECO:0007669"/>
    <property type="project" value="UniProtKB-UniRule"/>
</dbReference>
<feature type="active site" description="Proton donor" evidence="12">
    <location>
        <position position="291"/>
    </location>
</feature>
<dbReference type="RefSeq" id="WP_096526537.1">
    <property type="nucleotide sequence ID" value="NZ_AP014836.1"/>
</dbReference>
<dbReference type="Pfam" id="PF00561">
    <property type="entry name" value="Abhydrolase_1"/>
    <property type="match status" value="1"/>
</dbReference>
<evidence type="ECO:0000256" key="11">
    <source>
        <dbReference type="PIRNR" id="PIRNR006431"/>
    </source>
</evidence>
<feature type="active site" description="Nucleophile" evidence="12">
    <location>
        <position position="110"/>
    </location>
</feature>
<dbReference type="SUPFAM" id="SSF53474">
    <property type="entry name" value="alpha/beta-Hydrolases"/>
    <property type="match status" value="1"/>
</dbReference>
<evidence type="ECO:0000256" key="9">
    <source>
        <dbReference type="ARBA" id="ARBA00022801"/>
    </source>
</evidence>
<dbReference type="InterPro" id="IPR029058">
    <property type="entry name" value="AB_hydrolase_fold"/>
</dbReference>
<evidence type="ECO:0000259" key="14">
    <source>
        <dbReference type="Pfam" id="PF00561"/>
    </source>
</evidence>
<comment type="catalytic activity">
    <reaction evidence="1 11 13">
        <text>Release of N-terminal proline from a peptide.</text>
        <dbReference type="EC" id="3.4.11.5"/>
    </reaction>
</comment>
<evidence type="ECO:0000256" key="13">
    <source>
        <dbReference type="RuleBase" id="RU003421"/>
    </source>
</evidence>
<dbReference type="KEGG" id="ntt:TAO_0569"/>
<dbReference type="Gene3D" id="3.40.50.1820">
    <property type="entry name" value="alpha/beta hydrolase"/>
    <property type="match status" value="1"/>
</dbReference>
<evidence type="ECO:0000256" key="6">
    <source>
        <dbReference type="ARBA" id="ARBA00022438"/>
    </source>
</evidence>
<evidence type="ECO:0000256" key="7">
    <source>
        <dbReference type="ARBA" id="ARBA00022490"/>
    </source>
</evidence>
<dbReference type="PRINTS" id="PR00793">
    <property type="entry name" value="PROAMNOPTASE"/>
</dbReference>
<keyword evidence="16" id="KW-1185">Reference proteome</keyword>
<dbReference type="GO" id="GO:0005737">
    <property type="term" value="C:cytoplasm"/>
    <property type="evidence" value="ECO:0007669"/>
    <property type="project" value="UniProtKB-SubCell"/>
</dbReference>
<dbReference type="EC" id="3.4.11.5" evidence="4 11"/>
<name>A0A1Q2SLF7_9GAMM</name>
<proteinExistence type="inferred from homology"/>
<keyword evidence="8 11" id="KW-0645">Protease</keyword>
<comment type="subcellular location">
    <subcellularLocation>
        <location evidence="2 11">Cytoplasm</location>
    </subcellularLocation>
</comment>
<reference evidence="15 16" key="1">
    <citation type="journal article" date="2017" name="ISME J.">
        <title>An acid-tolerant ammonia-oxidizing ?-proteobacterium from soil.</title>
        <authorList>
            <person name="Hayatsu M."/>
            <person name="Tago K."/>
            <person name="Uchiyama I."/>
            <person name="Toyoda A."/>
            <person name="Wang Y."/>
            <person name="Shimomura Y."/>
            <person name="Okubo T."/>
            <person name="Kurisu F."/>
            <person name="Hirono Y."/>
            <person name="Nonaka K."/>
            <person name="Akiyama H."/>
            <person name="Itoh T."/>
            <person name="Takami H."/>
        </authorList>
    </citation>
    <scope>NUCLEOTIDE SEQUENCE [LARGE SCALE GENOMIC DNA]</scope>
    <source>
        <strain evidence="15 16">TAO100</strain>
    </source>
</reference>
<sequence>MLTLYPDIKPYICHTLAVDSIHQLYVEECGNPNGLPALFLHGGPGAGCHPHHRCFFDPDIYRIILFDQRGCGRSTPRGELQENTTSALLADIAQIQDHLGIKRWLIFGTSWGSALALLYAETYPDQILGLILHGIFLARAQDTRWFLQEGAPQIFPDAWACLVKNIPPEKQNDLLTAFADLLSGTDELAQMAAAKALGTWKSSCAGFTYEKVVPYDNQTAILAQAHIQTHYAKHHYFIAPNQILANAHQLATIPGVITHGRYDMICPLRNAWELYQAWPVAQLHIVPAAGHRSSDLANADALVRATQIMARELQ</sequence>
<evidence type="ECO:0000256" key="10">
    <source>
        <dbReference type="ARBA" id="ARBA00029605"/>
    </source>
</evidence>
<dbReference type="GO" id="GO:0006508">
    <property type="term" value="P:proteolysis"/>
    <property type="evidence" value="ECO:0007669"/>
    <property type="project" value="UniProtKB-KW"/>
</dbReference>
<gene>
    <name evidence="15" type="ORF">TAO_0569</name>
</gene>
<evidence type="ECO:0000256" key="4">
    <source>
        <dbReference type="ARBA" id="ARBA00012568"/>
    </source>
</evidence>
<keyword evidence="6 11" id="KW-0031">Aminopeptidase</keyword>
<evidence type="ECO:0000256" key="1">
    <source>
        <dbReference type="ARBA" id="ARBA00001585"/>
    </source>
</evidence>
<keyword evidence="7 11" id="KW-0963">Cytoplasm</keyword>
<evidence type="ECO:0000256" key="12">
    <source>
        <dbReference type="PIRSR" id="PIRSR006431-1"/>
    </source>
</evidence>
<dbReference type="EMBL" id="AP014836">
    <property type="protein sequence ID" value="BAW79939.1"/>
    <property type="molecule type" value="Genomic_DNA"/>
</dbReference>
<evidence type="ECO:0000256" key="8">
    <source>
        <dbReference type="ARBA" id="ARBA00022670"/>
    </source>
</evidence>
<dbReference type="NCBIfam" id="TIGR01249">
    <property type="entry name" value="pro_imino_pep_1"/>
    <property type="match status" value="1"/>
</dbReference>
<dbReference type="InterPro" id="IPR005944">
    <property type="entry name" value="Pro_iminopeptidase"/>
</dbReference>
<dbReference type="OrthoDB" id="9796770at2"/>
<dbReference type="InterPro" id="IPR002410">
    <property type="entry name" value="Peptidase_S33"/>
</dbReference>
<dbReference type="PIRSF" id="PIRSF006431">
    <property type="entry name" value="Pept_S33"/>
    <property type="match status" value="1"/>
</dbReference>
<protein>
    <recommendedName>
        <fullName evidence="5 11">Proline iminopeptidase</fullName>
        <shortName evidence="11">PIP</shortName>
        <ecNumber evidence="4 11">3.4.11.5</ecNumber>
    </recommendedName>
    <alternativeName>
        <fullName evidence="10 11">Prolyl aminopeptidase</fullName>
    </alternativeName>
</protein>
<evidence type="ECO:0000256" key="3">
    <source>
        <dbReference type="ARBA" id="ARBA00010088"/>
    </source>
</evidence>